<dbReference type="Gene3D" id="1.10.10.710">
    <property type="entry name" value="PSPTO_1197 like"/>
    <property type="match status" value="1"/>
</dbReference>
<evidence type="ECO:0000256" key="1">
    <source>
        <dbReference type="SAM" id="MobiDB-lite"/>
    </source>
</evidence>
<dbReference type="InterPro" id="IPR009813">
    <property type="entry name" value="Uncharacterised_YebG"/>
</dbReference>
<dbReference type="AlphaFoldDB" id="A0A318UZQ8"/>
<evidence type="ECO:0000313" key="3">
    <source>
        <dbReference type="Proteomes" id="UP000247551"/>
    </source>
</evidence>
<dbReference type="EMBL" id="QKLW01000005">
    <property type="protein sequence ID" value="PYF81001.1"/>
    <property type="molecule type" value="Genomic_DNA"/>
</dbReference>
<dbReference type="RefSeq" id="WP_110575842.1">
    <property type="nucleotide sequence ID" value="NZ_QKLW01000005.1"/>
</dbReference>
<gene>
    <name evidence="2" type="ORF">DFP75_10591</name>
</gene>
<organism evidence="2 3">
    <name type="scientific">Marinomonas alcarazii</name>
    <dbReference type="NCBI Taxonomy" id="491949"/>
    <lineage>
        <taxon>Bacteria</taxon>
        <taxon>Pseudomonadati</taxon>
        <taxon>Pseudomonadota</taxon>
        <taxon>Gammaproteobacteria</taxon>
        <taxon>Oceanospirillales</taxon>
        <taxon>Oceanospirillaceae</taxon>
        <taxon>Marinomonas</taxon>
    </lineage>
</organism>
<reference evidence="2 3" key="1">
    <citation type="submission" date="2018-06" db="EMBL/GenBank/DDBJ databases">
        <title>Genomic Encyclopedia of Type Strains, Phase III (KMG-III): the genomes of soil and plant-associated and newly described type strains.</title>
        <authorList>
            <person name="Whitman W."/>
        </authorList>
    </citation>
    <scope>NUCLEOTIDE SEQUENCE [LARGE SCALE GENOMIC DNA]</scope>
    <source>
        <strain evidence="2 3">CECT 7730</strain>
    </source>
</reference>
<dbReference type="Pfam" id="PF07130">
    <property type="entry name" value="YebG"/>
    <property type="match status" value="1"/>
</dbReference>
<feature type="compositionally biased region" description="Basic residues" evidence="1">
    <location>
        <begin position="74"/>
        <end position="85"/>
    </location>
</feature>
<evidence type="ECO:0000313" key="2">
    <source>
        <dbReference type="EMBL" id="PYF81001.1"/>
    </source>
</evidence>
<evidence type="ECO:0008006" key="4">
    <source>
        <dbReference type="Google" id="ProtNLM"/>
    </source>
</evidence>
<name>A0A318UZQ8_9GAMM</name>
<accession>A0A318UZQ8</accession>
<feature type="region of interest" description="Disordered" evidence="1">
    <location>
        <begin position="122"/>
        <end position="142"/>
    </location>
</feature>
<comment type="caution">
    <text evidence="2">The sequence shown here is derived from an EMBL/GenBank/DDBJ whole genome shotgun (WGS) entry which is preliminary data.</text>
</comment>
<sequence>MPVIIKYVVERDGIEKMTFTSKVEADAYDKLLDTAEALYEVLDQSNLAGDHNQKEALSMYLAENKDSLLDILGNKKKTSPKAKKSSSKESSGKTASSAVVTEKKTLEDLVIETDEEMIYSEDDSALTFDLDESSDFPESDAA</sequence>
<protein>
    <recommendedName>
        <fullName evidence="4">YebG protein</fullName>
    </recommendedName>
</protein>
<dbReference type="Proteomes" id="UP000247551">
    <property type="component" value="Unassembled WGS sequence"/>
</dbReference>
<feature type="region of interest" description="Disordered" evidence="1">
    <location>
        <begin position="74"/>
        <end position="100"/>
    </location>
</feature>
<keyword evidence="3" id="KW-1185">Reference proteome</keyword>
<dbReference type="InterPro" id="IPR038627">
    <property type="entry name" value="YebG-like_sf"/>
</dbReference>
<proteinExistence type="predicted"/>